<feature type="domain" description="Biotin carboxylation" evidence="6">
    <location>
        <begin position="1"/>
        <end position="446"/>
    </location>
</feature>
<name>A0A382AZF2_9ZZZZ</name>
<proteinExistence type="predicted"/>
<sequence length="458" mass="49619">VFTKVLIANRGEIAVRVIRACREMGVATVAVYSDLDRNALHTRLADEAYALGGQTAAESYLDTEAILSTIDRSSADAVHPGYGFFSENADFVRAITDRGVTFIGPSPEAIEVMGDKISARLAAEQVGVHGVPGTTDFITDPEQVRAFGAEHGYPIAIKAAYGGGGRGMKVVVDEAAIEDAIESAQREAMAYFARDEIYMEKYLTAPRHVEIQVLADAQGNAVYLGERDCSAQRRHQKLIEEAPAPNLPDKVRTAMGEAAVAVALGCGYTNAGTVEFLYENGEFHYLEMNTRLQVEHPVTELVTGLDLVEQQLRIASGEPLDFTQDDVTISGHAIEVRINAEDPAGGAFLPSPGRIDSLRVPGGFGIRFDGGYETGDEISQYYDNLVGKLVVWGRDRDVAIRRALRALADFEIRGLATTIPADIAILEHPDFATVTHSTKWVEETLDLSEVTADVELST</sequence>
<dbReference type="InterPro" id="IPR011764">
    <property type="entry name" value="Biotin_carboxylation_dom"/>
</dbReference>
<dbReference type="Gene3D" id="3.30.470.20">
    <property type="entry name" value="ATP-grasp fold, B domain"/>
    <property type="match status" value="1"/>
</dbReference>
<evidence type="ECO:0000256" key="1">
    <source>
        <dbReference type="ARBA" id="ARBA00022598"/>
    </source>
</evidence>
<dbReference type="SMART" id="SM00878">
    <property type="entry name" value="Biotin_carb_C"/>
    <property type="match status" value="1"/>
</dbReference>
<dbReference type="GO" id="GO:0046872">
    <property type="term" value="F:metal ion binding"/>
    <property type="evidence" value="ECO:0007669"/>
    <property type="project" value="InterPro"/>
</dbReference>
<protein>
    <recommendedName>
        <fullName evidence="8">Acetyl-CoA carboxylase subunit A</fullName>
    </recommendedName>
</protein>
<dbReference type="GO" id="GO:0005524">
    <property type="term" value="F:ATP binding"/>
    <property type="evidence" value="ECO:0007669"/>
    <property type="project" value="UniProtKB-KW"/>
</dbReference>
<dbReference type="GO" id="GO:0016874">
    <property type="term" value="F:ligase activity"/>
    <property type="evidence" value="ECO:0007669"/>
    <property type="project" value="UniProtKB-KW"/>
</dbReference>
<dbReference type="InterPro" id="IPR005479">
    <property type="entry name" value="CPAse_ATP-bd"/>
</dbReference>
<dbReference type="Pfam" id="PF02785">
    <property type="entry name" value="Biotin_carb_C"/>
    <property type="match status" value="1"/>
</dbReference>
<evidence type="ECO:0000259" key="6">
    <source>
        <dbReference type="PROSITE" id="PS50979"/>
    </source>
</evidence>
<feature type="domain" description="ATP-grasp" evidence="5">
    <location>
        <begin position="120"/>
        <end position="316"/>
    </location>
</feature>
<dbReference type="SUPFAM" id="SSF52440">
    <property type="entry name" value="PreATP-grasp domain"/>
    <property type="match status" value="1"/>
</dbReference>
<keyword evidence="2" id="KW-0547">Nucleotide-binding</keyword>
<organism evidence="7">
    <name type="scientific">marine metagenome</name>
    <dbReference type="NCBI Taxonomy" id="408172"/>
    <lineage>
        <taxon>unclassified sequences</taxon>
        <taxon>metagenomes</taxon>
        <taxon>ecological metagenomes</taxon>
    </lineage>
</organism>
<dbReference type="EMBL" id="UINC01027342">
    <property type="protein sequence ID" value="SVB06412.1"/>
    <property type="molecule type" value="Genomic_DNA"/>
</dbReference>
<dbReference type="SUPFAM" id="SSF56059">
    <property type="entry name" value="Glutathione synthetase ATP-binding domain-like"/>
    <property type="match status" value="1"/>
</dbReference>
<evidence type="ECO:0000256" key="4">
    <source>
        <dbReference type="ARBA" id="ARBA00023267"/>
    </source>
</evidence>
<dbReference type="AlphaFoldDB" id="A0A382AZF2"/>
<dbReference type="SUPFAM" id="SSF51246">
    <property type="entry name" value="Rudiment single hybrid motif"/>
    <property type="match status" value="1"/>
</dbReference>
<feature type="non-terminal residue" evidence="7">
    <location>
        <position position="458"/>
    </location>
</feature>
<dbReference type="InterPro" id="IPR050856">
    <property type="entry name" value="Biotin_carboxylase_complex"/>
</dbReference>
<reference evidence="7" key="1">
    <citation type="submission" date="2018-05" db="EMBL/GenBank/DDBJ databases">
        <authorList>
            <person name="Lanie J.A."/>
            <person name="Ng W.-L."/>
            <person name="Kazmierczak K.M."/>
            <person name="Andrzejewski T.M."/>
            <person name="Davidsen T.M."/>
            <person name="Wayne K.J."/>
            <person name="Tettelin H."/>
            <person name="Glass J.I."/>
            <person name="Rusch D."/>
            <person name="Podicherti R."/>
            <person name="Tsui H.-C.T."/>
            <person name="Winkler M.E."/>
        </authorList>
    </citation>
    <scope>NUCLEOTIDE SEQUENCE</scope>
</reference>
<dbReference type="Pfam" id="PF02786">
    <property type="entry name" value="CPSase_L_D2"/>
    <property type="match status" value="1"/>
</dbReference>
<evidence type="ECO:0008006" key="8">
    <source>
        <dbReference type="Google" id="ProtNLM"/>
    </source>
</evidence>
<dbReference type="NCBIfam" id="NF006367">
    <property type="entry name" value="PRK08591.1"/>
    <property type="match status" value="1"/>
</dbReference>
<dbReference type="InterPro" id="IPR011761">
    <property type="entry name" value="ATP-grasp"/>
</dbReference>
<evidence type="ECO:0000313" key="7">
    <source>
        <dbReference type="EMBL" id="SVB06412.1"/>
    </source>
</evidence>
<evidence type="ECO:0000256" key="3">
    <source>
        <dbReference type="ARBA" id="ARBA00022840"/>
    </source>
</evidence>
<gene>
    <name evidence="7" type="ORF">METZ01_LOCUS159266</name>
</gene>
<dbReference type="InterPro" id="IPR011054">
    <property type="entry name" value="Rudment_hybrid_motif"/>
</dbReference>
<dbReference type="PROSITE" id="PS50975">
    <property type="entry name" value="ATP_GRASP"/>
    <property type="match status" value="1"/>
</dbReference>
<dbReference type="InterPro" id="IPR005481">
    <property type="entry name" value="BC-like_N"/>
</dbReference>
<dbReference type="PROSITE" id="PS50979">
    <property type="entry name" value="BC"/>
    <property type="match status" value="1"/>
</dbReference>
<dbReference type="PROSITE" id="PS00866">
    <property type="entry name" value="CPSASE_1"/>
    <property type="match status" value="1"/>
</dbReference>
<keyword evidence="4" id="KW-0092">Biotin</keyword>
<dbReference type="PANTHER" id="PTHR18866">
    <property type="entry name" value="CARBOXYLASE:PYRUVATE/ACETYL-COA/PROPIONYL-COA CARBOXYLASE"/>
    <property type="match status" value="1"/>
</dbReference>
<evidence type="ECO:0000259" key="5">
    <source>
        <dbReference type="PROSITE" id="PS50975"/>
    </source>
</evidence>
<dbReference type="PANTHER" id="PTHR18866:SF33">
    <property type="entry name" value="METHYLCROTONOYL-COA CARBOXYLASE SUBUNIT ALPHA, MITOCHONDRIAL-RELATED"/>
    <property type="match status" value="1"/>
</dbReference>
<keyword evidence="3" id="KW-0067">ATP-binding</keyword>
<dbReference type="InterPro" id="IPR005482">
    <property type="entry name" value="Biotin_COase_C"/>
</dbReference>
<dbReference type="InterPro" id="IPR016185">
    <property type="entry name" value="PreATP-grasp_dom_sf"/>
</dbReference>
<dbReference type="Pfam" id="PF00289">
    <property type="entry name" value="Biotin_carb_N"/>
    <property type="match status" value="1"/>
</dbReference>
<evidence type="ECO:0000256" key="2">
    <source>
        <dbReference type="ARBA" id="ARBA00022741"/>
    </source>
</evidence>
<accession>A0A382AZF2</accession>
<dbReference type="FunFam" id="3.40.50.20:FF:000010">
    <property type="entry name" value="Propionyl-CoA carboxylase subunit alpha"/>
    <property type="match status" value="1"/>
</dbReference>
<keyword evidence="1" id="KW-0436">Ligase</keyword>
<feature type="non-terminal residue" evidence="7">
    <location>
        <position position="1"/>
    </location>
</feature>